<evidence type="ECO:0000313" key="4">
    <source>
        <dbReference type="Proteomes" id="UP000266426"/>
    </source>
</evidence>
<organism evidence="3 4">
    <name type="scientific">Candidatus Auribacter fodinae</name>
    <dbReference type="NCBI Taxonomy" id="2093366"/>
    <lineage>
        <taxon>Bacteria</taxon>
        <taxon>Pseudomonadati</taxon>
        <taxon>Candidatus Auribacterota</taxon>
        <taxon>Candidatus Auribacteria</taxon>
        <taxon>Candidatus Auribacterales</taxon>
        <taxon>Candidatus Auribacteraceae</taxon>
        <taxon>Candidatus Auribacter</taxon>
    </lineage>
</organism>
<dbReference type="AlphaFoldDB" id="A0A3A4R673"/>
<protein>
    <submittedName>
        <fullName evidence="3">Uncharacterized protein</fullName>
    </submittedName>
</protein>
<evidence type="ECO:0000313" key="3">
    <source>
        <dbReference type="EMBL" id="RJP61891.1"/>
    </source>
</evidence>
<dbReference type="Proteomes" id="UP000266426">
    <property type="component" value="Unassembled WGS sequence"/>
</dbReference>
<feature type="compositionally biased region" description="Polar residues" evidence="1">
    <location>
        <begin position="8"/>
        <end position="18"/>
    </location>
</feature>
<evidence type="ECO:0000256" key="2">
    <source>
        <dbReference type="SAM" id="Phobius"/>
    </source>
</evidence>
<accession>A0A3A4R673</accession>
<keyword evidence="2" id="KW-0812">Transmembrane</keyword>
<proteinExistence type="predicted"/>
<keyword evidence="2" id="KW-1133">Transmembrane helix</keyword>
<feature type="region of interest" description="Disordered" evidence="1">
    <location>
        <begin position="1"/>
        <end position="49"/>
    </location>
</feature>
<keyword evidence="2" id="KW-0472">Membrane</keyword>
<feature type="transmembrane region" description="Helical" evidence="2">
    <location>
        <begin position="68"/>
        <end position="87"/>
    </location>
</feature>
<gene>
    <name evidence="3" type="ORF">C4541_00910</name>
</gene>
<comment type="caution">
    <text evidence="3">The sequence shown here is derived from an EMBL/GenBank/DDBJ whole genome shotgun (WGS) entry which is preliminary data.</text>
</comment>
<dbReference type="EMBL" id="QZJZ01000007">
    <property type="protein sequence ID" value="RJP61891.1"/>
    <property type="molecule type" value="Genomic_DNA"/>
</dbReference>
<reference evidence="3 4" key="1">
    <citation type="journal article" date="2017" name="ISME J.">
        <title>Energy and carbon metabolisms in a deep terrestrial subsurface fluid microbial community.</title>
        <authorList>
            <person name="Momper L."/>
            <person name="Jungbluth S.P."/>
            <person name="Lee M.D."/>
            <person name="Amend J.P."/>
        </authorList>
    </citation>
    <scope>NUCLEOTIDE SEQUENCE [LARGE SCALE GENOMIC DNA]</scope>
    <source>
        <strain evidence="3">SURF_26</strain>
    </source>
</reference>
<evidence type="ECO:0000256" key="1">
    <source>
        <dbReference type="SAM" id="MobiDB-lite"/>
    </source>
</evidence>
<sequence length="89" mass="9359">MTEKNSKENAQMVQSGGESVSPGDTAADKCPRAEINTDAGTASAPSGKTGFASACLSFVRKYDAEIRLSILILYVISLVIAAVIELLEH</sequence>
<name>A0A3A4R673_9BACT</name>